<dbReference type="EMBL" id="LHXL01000048">
    <property type="protein sequence ID" value="KXA89231.1"/>
    <property type="molecule type" value="Genomic_DNA"/>
</dbReference>
<dbReference type="InterPro" id="IPR001845">
    <property type="entry name" value="HTH_ArsR_DNA-bd_dom"/>
</dbReference>
<evidence type="ECO:0000313" key="4">
    <source>
        <dbReference type="Proteomes" id="UP000070589"/>
    </source>
</evidence>
<dbReference type="SUPFAM" id="SSF46785">
    <property type="entry name" value="Winged helix' DNA-binding domain"/>
    <property type="match status" value="1"/>
</dbReference>
<feature type="domain" description="Polymerase beta nucleotidyltransferase" evidence="2">
    <location>
        <begin position="124"/>
        <end position="211"/>
    </location>
</feature>
<protein>
    <recommendedName>
        <fullName evidence="5">HTH arsR-type domain-containing protein</fullName>
    </recommendedName>
</protein>
<dbReference type="Pfam" id="PF18765">
    <property type="entry name" value="Polbeta"/>
    <property type="match status" value="1"/>
</dbReference>
<feature type="domain" description="HTH arsR-type" evidence="1">
    <location>
        <begin position="11"/>
        <end position="52"/>
    </location>
</feature>
<dbReference type="CDD" id="cd05403">
    <property type="entry name" value="NT_KNTase_like"/>
    <property type="match status" value="1"/>
</dbReference>
<evidence type="ECO:0000313" key="3">
    <source>
        <dbReference type="EMBL" id="KXA89231.1"/>
    </source>
</evidence>
<evidence type="ECO:0008006" key="5">
    <source>
        <dbReference type="Google" id="ProtNLM"/>
    </source>
</evidence>
<dbReference type="Gene3D" id="3.30.460.10">
    <property type="entry name" value="Beta Polymerase, domain 2"/>
    <property type="match status" value="1"/>
</dbReference>
<dbReference type="InterPro" id="IPR041633">
    <property type="entry name" value="Polbeta"/>
</dbReference>
<name>A0A133U4W9_9EURY</name>
<dbReference type="CDD" id="cd00090">
    <property type="entry name" value="HTH_ARSR"/>
    <property type="match status" value="1"/>
</dbReference>
<proteinExistence type="predicted"/>
<dbReference type="Proteomes" id="UP000070589">
    <property type="component" value="Unassembled WGS sequence"/>
</dbReference>
<dbReference type="SUPFAM" id="SSF81301">
    <property type="entry name" value="Nucleotidyltransferase"/>
    <property type="match status" value="1"/>
</dbReference>
<dbReference type="GO" id="GO:0003700">
    <property type="term" value="F:DNA-binding transcription factor activity"/>
    <property type="evidence" value="ECO:0007669"/>
    <property type="project" value="InterPro"/>
</dbReference>
<evidence type="ECO:0000259" key="2">
    <source>
        <dbReference type="Pfam" id="PF18765"/>
    </source>
</evidence>
<accession>A0A133U4W9</accession>
<dbReference type="InterPro" id="IPR036388">
    <property type="entry name" value="WH-like_DNA-bd_sf"/>
</dbReference>
<comment type="caution">
    <text evidence="3">The sequence shown here is derived from an EMBL/GenBank/DDBJ whole genome shotgun (WGS) entry which is preliminary data.</text>
</comment>
<dbReference type="Pfam" id="PF01022">
    <property type="entry name" value="HTH_5"/>
    <property type="match status" value="1"/>
</dbReference>
<dbReference type="InterPro" id="IPR043519">
    <property type="entry name" value="NT_sf"/>
</dbReference>
<gene>
    <name evidence="3" type="ORF">AKJ62_03540</name>
</gene>
<organism evidence="3 4">
    <name type="scientific">candidate division MSBL1 archaeon SCGC-AAA259D14</name>
    <dbReference type="NCBI Taxonomy" id="1698261"/>
    <lineage>
        <taxon>Archaea</taxon>
        <taxon>Methanobacteriati</taxon>
        <taxon>Methanobacteriota</taxon>
        <taxon>candidate division MSBL1</taxon>
    </lineage>
</organism>
<sequence length="225" mass="25659">MFLSKRSEAPRKILSEIIEGEKTLSELSKAVEISKQAALKHLQALEEEEIITSNKKKQGGKQVRIFSLENYTSLTFADSSGYVVNFTADTSLDPRFPLAGQIPQKKFRRETIDYLEAVSNLEIQPLSILVFGSVARGEATWKSDIDAAFLTTEWTENSKNSVYERLSSVTLESEAERSLNPHFKTYETLESDDRVSEEIRSHGLLIYTTEKRDPTWKILKKYRSI</sequence>
<dbReference type="AlphaFoldDB" id="A0A133U4W9"/>
<evidence type="ECO:0000259" key="1">
    <source>
        <dbReference type="Pfam" id="PF01022"/>
    </source>
</evidence>
<keyword evidence="4" id="KW-1185">Reference proteome</keyword>
<dbReference type="Gene3D" id="1.10.10.10">
    <property type="entry name" value="Winged helix-like DNA-binding domain superfamily/Winged helix DNA-binding domain"/>
    <property type="match status" value="1"/>
</dbReference>
<reference evidence="3 4" key="1">
    <citation type="journal article" date="2016" name="Sci. Rep.">
        <title>Metabolic traits of an uncultured archaeal lineage -MSBL1- from brine pools of the Red Sea.</title>
        <authorList>
            <person name="Mwirichia R."/>
            <person name="Alam I."/>
            <person name="Rashid M."/>
            <person name="Vinu M."/>
            <person name="Ba-Alawi W."/>
            <person name="Anthony Kamau A."/>
            <person name="Kamanda Ngugi D."/>
            <person name="Goker M."/>
            <person name="Klenk H.P."/>
            <person name="Bajic V."/>
            <person name="Stingl U."/>
        </authorList>
    </citation>
    <scope>NUCLEOTIDE SEQUENCE [LARGE SCALE GENOMIC DNA]</scope>
    <source>
        <strain evidence="3">SCGC-AAA259D14</strain>
    </source>
</reference>
<dbReference type="InterPro" id="IPR011991">
    <property type="entry name" value="ArsR-like_HTH"/>
</dbReference>
<dbReference type="InterPro" id="IPR036390">
    <property type="entry name" value="WH_DNA-bd_sf"/>
</dbReference>